<dbReference type="Pfam" id="PF00534">
    <property type="entry name" value="Glycos_transf_1"/>
    <property type="match status" value="1"/>
</dbReference>
<evidence type="ECO:0000259" key="1">
    <source>
        <dbReference type="Pfam" id="PF00534"/>
    </source>
</evidence>
<dbReference type="PANTHER" id="PTHR12526">
    <property type="entry name" value="GLYCOSYLTRANSFERASE"/>
    <property type="match status" value="1"/>
</dbReference>
<dbReference type="SUPFAM" id="SSF53448">
    <property type="entry name" value="Nucleotide-diphospho-sugar transferases"/>
    <property type="match status" value="1"/>
</dbReference>
<dbReference type="EMBL" id="FQZB01000013">
    <property type="protein sequence ID" value="SHK10677.1"/>
    <property type="molecule type" value="Genomic_DNA"/>
</dbReference>
<dbReference type="InterPro" id="IPR029044">
    <property type="entry name" value="Nucleotide-diphossugar_trans"/>
</dbReference>
<dbReference type="Proteomes" id="UP000184310">
    <property type="component" value="Unassembled WGS sequence"/>
</dbReference>
<feature type="domain" description="Glycosyl transferase family 1" evidence="1">
    <location>
        <begin position="171"/>
        <end position="284"/>
    </location>
</feature>
<proteinExistence type="predicted"/>
<dbReference type="RefSeq" id="WP_072990144.1">
    <property type="nucleotide sequence ID" value="NZ_FQZB01000013.1"/>
</dbReference>
<dbReference type="OrthoDB" id="6713581at2"/>
<reference evidence="2 3" key="1">
    <citation type="submission" date="2016-11" db="EMBL/GenBank/DDBJ databases">
        <authorList>
            <person name="Jaros S."/>
            <person name="Januszkiewicz K."/>
            <person name="Wedrychowicz H."/>
        </authorList>
    </citation>
    <scope>NUCLEOTIDE SEQUENCE [LARGE SCALE GENOMIC DNA]</scope>
    <source>
        <strain evidence="2 3">DSM 21758</strain>
    </source>
</reference>
<keyword evidence="3" id="KW-1185">Reference proteome</keyword>
<dbReference type="CDD" id="cd00761">
    <property type="entry name" value="Glyco_tranf_GTA_type"/>
    <property type="match status" value="1"/>
</dbReference>
<accession>A0A1M6PRW1</accession>
<sequence>MQDNLGSSKSEIENIEIKDIKVSREENIKKRVKLVFFVKQGLDSFLGDIIEGLSEDYDIKKVIAINSQQIDEGMKWADICWFEWCDELIAYGSKHALAYEKKIICRVHSYEAFTNYINNVNWDNVDKAIFVAEHIRSNVLKKVSIGKERTEVIYNGINLDNIKFKEREVGFNIAYVGYINYKKGPMLLLHTFKAIYDKDNRYKLYIAGQFQDERYVLYYQQMIKEFGLENNIIYEGWQDNLDKWLEDKNYILCTSVLESQNMSVMQAMSKGIKPVIHNFVGASRIYSSKYLWNTIDEAVNMITVDKYYNSMEYRKYVKNKCELKKQIALVKNSIEGIINKEKIINIVKKFLNNENKNEVKLNDCTLLITSFNRLKILNEDLFRGFKFGLQDKLIVDDCSTVDLEERNSIIKNKKVLRIEDIIIHEINKGSAEARNTGFKNIKTLNTIVLDDDDMLLCIDKNKMKIEYNKLAEDAIIVVPRYIVNLYENGQIEVAYDRKGYGGLQAKSVLKDITVTSEIKALLAGAIVKNSELIVANNNNDKFIISEDFIALIKLFANNLNKKVVVSENYVHVRRINSNSLSRVINEKRIAIGLIAQCVGCYYCVKNEIIKIEDAFEYMRKRGSLIQQIYKYGEEFIEELIAYLNYEIKENIFVKYLNTLDIKVENSVDEICLEINLMKKLIKI</sequence>
<evidence type="ECO:0000313" key="3">
    <source>
        <dbReference type="Proteomes" id="UP000184310"/>
    </source>
</evidence>
<dbReference type="STRING" id="1121302.SAMN02745163_03241"/>
<protein>
    <submittedName>
        <fullName evidence="2">Glycosyl transferases group 1</fullName>
    </submittedName>
</protein>
<dbReference type="InterPro" id="IPR001296">
    <property type="entry name" value="Glyco_trans_1"/>
</dbReference>
<gene>
    <name evidence="2" type="ORF">SAMN02745163_03241</name>
</gene>
<evidence type="ECO:0000313" key="2">
    <source>
        <dbReference type="EMBL" id="SHK10677.1"/>
    </source>
</evidence>
<name>A0A1M6PRW1_9CLOT</name>
<dbReference type="Gene3D" id="3.40.50.2000">
    <property type="entry name" value="Glycogen Phosphorylase B"/>
    <property type="match status" value="2"/>
</dbReference>
<dbReference type="SUPFAM" id="SSF53756">
    <property type="entry name" value="UDP-Glycosyltransferase/glycogen phosphorylase"/>
    <property type="match status" value="1"/>
</dbReference>
<keyword evidence="2" id="KW-0808">Transferase</keyword>
<dbReference type="GO" id="GO:0016757">
    <property type="term" value="F:glycosyltransferase activity"/>
    <property type="evidence" value="ECO:0007669"/>
    <property type="project" value="InterPro"/>
</dbReference>
<organism evidence="2 3">
    <name type="scientific">Clostridium cavendishii DSM 21758</name>
    <dbReference type="NCBI Taxonomy" id="1121302"/>
    <lineage>
        <taxon>Bacteria</taxon>
        <taxon>Bacillati</taxon>
        <taxon>Bacillota</taxon>
        <taxon>Clostridia</taxon>
        <taxon>Eubacteriales</taxon>
        <taxon>Clostridiaceae</taxon>
        <taxon>Clostridium</taxon>
    </lineage>
</organism>
<dbReference type="AlphaFoldDB" id="A0A1M6PRW1"/>
<dbReference type="PANTHER" id="PTHR12526:SF630">
    <property type="entry name" value="GLYCOSYLTRANSFERASE"/>
    <property type="match status" value="1"/>
</dbReference>